<dbReference type="EMBL" id="LCQD01000006">
    <property type="protein sequence ID" value="KKW13004.1"/>
    <property type="molecule type" value="Genomic_DNA"/>
</dbReference>
<dbReference type="AlphaFoldDB" id="A0A0G1Z2K8"/>
<accession>A0A0G1Z2K8</accession>
<sequence>MQMKTAATEHYVVGTCVHFYSKGPGLPCEVVMVDPDPEGGSTVEATIQDCSCDKPHVAIKPAWIKGVK</sequence>
<organism evidence="1 2">
    <name type="scientific">Candidatus Gottesmanbacteria bacterium GW2011_GWB1_49_7</name>
    <dbReference type="NCBI Taxonomy" id="1618448"/>
    <lineage>
        <taxon>Bacteria</taxon>
        <taxon>Candidatus Gottesmaniibacteriota</taxon>
    </lineage>
</organism>
<reference evidence="1 2" key="1">
    <citation type="journal article" date="2015" name="Nature">
        <title>rRNA introns, odd ribosomes, and small enigmatic genomes across a large radiation of phyla.</title>
        <authorList>
            <person name="Brown C.T."/>
            <person name="Hug L.A."/>
            <person name="Thomas B.C."/>
            <person name="Sharon I."/>
            <person name="Castelle C.J."/>
            <person name="Singh A."/>
            <person name="Wilkins M.J."/>
            <person name="Williams K.H."/>
            <person name="Banfield J.F."/>
        </authorList>
    </citation>
    <scope>NUCLEOTIDE SEQUENCE [LARGE SCALE GENOMIC DNA]</scope>
</reference>
<name>A0A0G1Z2K8_9BACT</name>
<proteinExistence type="predicted"/>
<dbReference type="Proteomes" id="UP000034588">
    <property type="component" value="Unassembled WGS sequence"/>
</dbReference>
<gene>
    <name evidence="1" type="ORF">UY48_C0006G0057</name>
</gene>
<evidence type="ECO:0000313" key="1">
    <source>
        <dbReference type="EMBL" id="KKW13004.1"/>
    </source>
</evidence>
<protein>
    <submittedName>
        <fullName evidence="1">Uncharacterized protein</fullName>
    </submittedName>
</protein>
<evidence type="ECO:0000313" key="2">
    <source>
        <dbReference type="Proteomes" id="UP000034588"/>
    </source>
</evidence>
<comment type="caution">
    <text evidence="1">The sequence shown here is derived from an EMBL/GenBank/DDBJ whole genome shotgun (WGS) entry which is preliminary data.</text>
</comment>